<evidence type="ECO:0000313" key="6">
    <source>
        <dbReference type="EMBL" id="CAK9880643.1"/>
    </source>
</evidence>
<dbReference type="EMBL" id="OZ023709">
    <property type="protein sequence ID" value="CAK9880643.1"/>
    <property type="molecule type" value="Genomic_DNA"/>
</dbReference>
<proteinExistence type="inferred from homology"/>
<keyword evidence="4" id="KW-0175">Coiled coil</keyword>
<evidence type="ECO:0000256" key="1">
    <source>
        <dbReference type="ARBA" id="ARBA00022723"/>
    </source>
</evidence>
<dbReference type="Pfam" id="PF03171">
    <property type="entry name" value="2OG-FeII_Oxy"/>
    <property type="match status" value="1"/>
</dbReference>
<dbReference type="SUPFAM" id="SSF51197">
    <property type="entry name" value="Clavaminate synthase-like"/>
    <property type="match status" value="1"/>
</dbReference>
<evidence type="ECO:0000256" key="2">
    <source>
        <dbReference type="ARBA" id="ARBA00023004"/>
    </source>
</evidence>
<dbReference type="Gene3D" id="2.60.120.330">
    <property type="entry name" value="B-lactam Antibiotic, Isopenicillin N Synthase, Chain"/>
    <property type="match status" value="1"/>
</dbReference>
<protein>
    <recommendedName>
        <fullName evidence="5">Fe2OG dioxygenase domain-containing protein</fullName>
    </recommendedName>
</protein>
<dbReference type="PROSITE" id="PS51471">
    <property type="entry name" value="FE2OG_OXY"/>
    <property type="match status" value="1"/>
</dbReference>
<comment type="similarity">
    <text evidence="3">Belongs to the iron/ascorbate-dependent oxidoreductase family.</text>
</comment>
<feature type="coiled-coil region" evidence="4">
    <location>
        <begin position="222"/>
        <end position="249"/>
    </location>
</feature>
<dbReference type="PANTHER" id="PTHR47990">
    <property type="entry name" value="2-OXOGLUTARATE (2OG) AND FE(II)-DEPENDENT OXYGENASE SUPERFAMILY PROTEIN-RELATED"/>
    <property type="match status" value="1"/>
</dbReference>
<reference evidence="6" key="1">
    <citation type="submission" date="2024-03" db="EMBL/GenBank/DDBJ databases">
        <authorList>
            <consortium name="ELIXIR-Norway"/>
            <consortium name="Elixir Norway"/>
        </authorList>
    </citation>
    <scope>NUCLEOTIDE SEQUENCE</scope>
</reference>
<sequence length="401" mass="44833">MPSDFMRDHSSSSMTDDASYPAAASSLSKATGLCRGTSVAENWRLLQPEVHKSKLLRSASGHLAEFIWPQDERPSVPHNDFRGADELPILDLCNLHHQSDEHPTSSARDKIARDLVKILSDWGFVQLVNHGVDTQVIQEMQAQAKKFFDLPLEQKEKAKVSPGSSSSSSSNNMNREGFGYGVESGFYYDGKPWIDRFQCRWSPAESITELADKVYCEDAHEAKEFSKSVEEYNRSLDMLTAQVLELCAEGLGLESSTFTKPYLGTAGECTARFNYYPPCPLPSLTLGLGAHTDPNLLTILHQCKVGGLQIYRDGSWLSVKPLTNSFILNIGDSFEAWTNGRFKSVRHRAVVNETEARLSIAYFSNPPPLSVMTVPQNLIDSVHPLQFRPSFTWAHFLEFTF</sequence>
<evidence type="ECO:0000256" key="4">
    <source>
        <dbReference type="SAM" id="Coils"/>
    </source>
</evidence>
<dbReference type="Proteomes" id="UP001497522">
    <property type="component" value="Chromosome 8"/>
</dbReference>
<gene>
    <name evidence="6" type="ORF">CSSPJE1EN2_LOCUS22042</name>
</gene>
<keyword evidence="3" id="KW-0560">Oxidoreductase</keyword>
<organism evidence="6 7">
    <name type="scientific">Sphagnum jensenii</name>
    <dbReference type="NCBI Taxonomy" id="128206"/>
    <lineage>
        <taxon>Eukaryota</taxon>
        <taxon>Viridiplantae</taxon>
        <taxon>Streptophyta</taxon>
        <taxon>Embryophyta</taxon>
        <taxon>Bryophyta</taxon>
        <taxon>Sphagnophytina</taxon>
        <taxon>Sphagnopsida</taxon>
        <taxon>Sphagnales</taxon>
        <taxon>Sphagnaceae</taxon>
        <taxon>Sphagnum</taxon>
    </lineage>
</organism>
<dbReference type="PRINTS" id="PR00682">
    <property type="entry name" value="IPNSYNTHASE"/>
</dbReference>
<dbReference type="Pfam" id="PF14226">
    <property type="entry name" value="DIOX_N"/>
    <property type="match status" value="1"/>
</dbReference>
<keyword evidence="1 3" id="KW-0479">Metal-binding</keyword>
<keyword evidence="2 3" id="KW-0408">Iron</keyword>
<dbReference type="InterPro" id="IPR027443">
    <property type="entry name" value="IPNS-like_sf"/>
</dbReference>
<dbReference type="InterPro" id="IPR005123">
    <property type="entry name" value="Oxoglu/Fe-dep_dioxygenase_dom"/>
</dbReference>
<accession>A0ABP1BW48</accession>
<dbReference type="InterPro" id="IPR050231">
    <property type="entry name" value="Iron_ascorbate_oxido_reductase"/>
</dbReference>
<dbReference type="InterPro" id="IPR026992">
    <property type="entry name" value="DIOX_N"/>
</dbReference>
<evidence type="ECO:0000259" key="5">
    <source>
        <dbReference type="PROSITE" id="PS51471"/>
    </source>
</evidence>
<evidence type="ECO:0000313" key="7">
    <source>
        <dbReference type="Proteomes" id="UP001497522"/>
    </source>
</evidence>
<keyword evidence="7" id="KW-1185">Reference proteome</keyword>
<evidence type="ECO:0000256" key="3">
    <source>
        <dbReference type="RuleBase" id="RU003682"/>
    </source>
</evidence>
<dbReference type="InterPro" id="IPR044861">
    <property type="entry name" value="IPNS-like_FE2OG_OXY"/>
</dbReference>
<name>A0ABP1BW48_9BRYO</name>
<feature type="domain" description="Fe2OG dioxygenase" evidence="5">
    <location>
        <begin position="265"/>
        <end position="366"/>
    </location>
</feature>